<evidence type="ECO:0000313" key="3">
    <source>
        <dbReference type="Proteomes" id="UP000480425"/>
    </source>
</evidence>
<keyword evidence="1" id="KW-0175">Coiled coil</keyword>
<dbReference type="EMBL" id="VZCB01000079">
    <property type="protein sequence ID" value="MQN81277.1"/>
    <property type="molecule type" value="Genomic_DNA"/>
</dbReference>
<reference evidence="2 3" key="1">
    <citation type="submission" date="2019-09" db="EMBL/GenBank/DDBJ databases">
        <title>Distinct polysaccharide growth profiles of human intestinal Prevotella copri isolates.</title>
        <authorList>
            <person name="Fehlner-Peach H."/>
            <person name="Magnabosco C."/>
            <person name="Raghavan V."/>
            <person name="Scher J.U."/>
            <person name="Tett A."/>
            <person name="Cox L.M."/>
            <person name="Gottsegen C."/>
            <person name="Watters A."/>
            <person name="Wiltshire- Gordon J.D."/>
            <person name="Segata N."/>
            <person name="Bonneau R."/>
            <person name="Littman D.R."/>
        </authorList>
    </citation>
    <scope>NUCLEOTIDE SEQUENCE [LARGE SCALE GENOMIC DNA]</scope>
    <source>
        <strain evidence="3">iA622</strain>
    </source>
</reference>
<organism evidence="2 3">
    <name type="scientific">Segatella copri</name>
    <dbReference type="NCBI Taxonomy" id="165179"/>
    <lineage>
        <taxon>Bacteria</taxon>
        <taxon>Pseudomonadati</taxon>
        <taxon>Bacteroidota</taxon>
        <taxon>Bacteroidia</taxon>
        <taxon>Bacteroidales</taxon>
        <taxon>Prevotellaceae</taxon>
        <taxon>Segatella</taxon>
    </lineage>
</organism>
<evidence type="ECO:0000256" key="1">
    <source>
        <dbReference type="SAM" id="Coils"/>
    </source>
</evidence>
<accession>A0A6G1U1I2</accession>
<dbReference type="AlphaFoldDB" id="A0A6G1U1I2"/>
<dbReference type="Proteomes" id="UP000480425">
    <property type="component" value="Unassembled WGS sequence"/>
</dbReference>
<dbReference type="OrthoDB" id="1078314at2"/>
<comment type="caution">
    <text evidence="2">The sequence shown here is derived from an EMBL/GenBank/DDBJ whole genome shotgun (WGS) entry which is preliminary data.</text>
</comment>
<dbReference type="RefSeq" id="WP_153124362.1">
    <property type="nucleotide sequence ID" value="NZ_VZCB01000079.1"/>
</dbReference>
<proteinExistence type="predicted"/>
<name>A0A6G1U1I2_9BACT</name>
<feature type="coiled-coil region" evidence="1">
    <location>
        <begin position="732"/>
        <end position="759"/>
    </location>
</feature>
<evidence type="ECO:0000313" key="2">
    <source>
        <dbReference type="EMBL" id="MQN81277.1"/>
    </source>
</evidence>
<evidence type="ECO:0008006" key="4">
    <source>
        <dbReference type="Google" id="ProtNLM"/>
    </source>
</evidence>
<protein>
    <recommendedName>
        <fullName evidence="4">Prophage tail endopeptidase domain-containing protein</fullName>
    </recommendedName>
</protein>
<gene>
    <name evidence="2" type="ORF">F7D73_10020</name>
</gene>
<sequence length="1126" mass="127439">MKVQLYNRAQVKAYTIPVGSGSTYTWKKQEEEYITVNFSSESVLALKKGFYTNIESLGRFEVVDLPTPTKASKDIGYEYELRLDRPWYKFKNRIIFFRRGSVNGMEAKWSLTDTLQAHAGILTDNLANIGYTYAGEEYLVYIHDDVEKRNEAKLIAYDSTTLLSALDKIAEAFETEWWITENTIHFGRCEQGQTITLEQGKELNGLSRSEDSEEHGTRLYAFGSSRNLNQNYRRKLKNPFTIDGFHRLYGTKVRFTTNKPKNFFSEKRRIKITSNSKYEGQTFTFKVVSGSYTNPAAGQTVSWNNPVFEIEVGSIVDAIGFQNGTGVQFIIGDETGGQTEDSKTTMVKVERDSYPIFSFKDLQLQKKAITPNTRVTLADKTETGIEFIGITSDGMSSVNDGRDCYALTDKTKQLAGSSQQVTLSHLAMAYVSKLYTEPIDGQSEVAIQGVSDTILQLPIGTPYIDSDVNLDPDDITDIVKTYEDIYPRALLTITEVTEIAAKTTDTDTGNVTYWTAYRFKAKLQDGSPFVFDSIYETQEENKPLSIHFESGKLNGMDFEVHFNPDADTDDKQLFEITRNDTYTLELPNETMKPAVGDTLYMYNMDITFIDDELVEAAEMELKAEAEKDMKKMKVDSGTYTGTKNPVLFGQKGIELTYGSKVKLVAPEYFDAEDHARESRIIGWELDLEDLTQGEYTIGESKHSSRSDTLASTVDEIVYYNNQLQNTTAQGNLPAYDKLITELQNKMQFLEKRMDTKLSKVFEDTAQQLITLYKGMTIGEFVSGQFGKGGHIDQMGRAELHSLTLRDFLEAPELRCNRVTIQIGNRWRAPGGGIIKEVIPDTDSDGNQLATGTIVLHLQDGEIGKIAVDDICQGIWHEGMNIEDNESDDYDDGIGNFKFAGFYTAYFRITEIIDTTHNSRVRYALRPTSDTWKTQHHPHEAMHFVAYGNFSDTTRQKSRYSTLTYERYLTDVNNWEFSKDMIAAQFGDLTNLNIFGFNMKGYSAYLNNIYMSGTIEQFENMGRKMYIDQSLDGHMAADETETVTIQILDGYMQDHTSEYSFKVERDTGDTASDAVWNAKPEHLNCGSSFKISFSDLHINPNHSGISTLFYVIADDGKDTPITEPLEY</sequence>